<evidence type="ECO:0000259" key="8">
    <source>
        <dbReference type="Pfam" id="PF01634"/>
    </source>
</evidence>
<keyword evidence="6" id="KW-0808">Transferase</keyword>
<dbReference type="PANTHER" id="PTHR21403">
    <property type="entry name" value="ATP PHOSPHORIBOSYLTRANSFERASE ATP-PRTASE"/>
    <property type="match status" value="1"/>
</dbReference>
<dbReference type="GO" id="GO:0003879">
    <property type="term" value="F:ATP phosphoribosyltransferase activity"/>
    <property type="evidence" value="ECO:0007669"/>
    <property type="project" value="UniProtKB-EC"/>
</dbReference>
<evidence type="ECO:0000313" key="10">
    <source>
        <dbReference type="EMBL" id="SUZ96239.1"/>
    </source>
</evidence>
<dbReference type="InterPro" id="IPR011322">
    <property type="entry name" value="N-reg_PII-like_a/b"/>
</dbReference>
<dbReference type="EC" id="2.4.2.17" evidence="3"/>
<dbReference type="GO" id="GO:0000287">
    <property type="term" value="F:magnesium ion binding"/>
    <property type="evidence" value="ECO:0007669"/>
    <property type="project" value="InterPro"/>
</dbReference>
<dbReference type="EMBL" id="UINC01002396">
    <property type="protein sequence ID" value="SUZ96239.1"/>
    <property type="molecule type" value="Genomic_DNA"/>
</dbReference>
<comment type="pathway">
    <text evidence="2">Amino-acid biosynthesis; L-histidine biosynthesis; L-histidine from 5-phospho-alpha-D-ribose 1-diphosphate: step 1/9.</text>
</comment>
<keyword evidence="7" id="KW-0368">Histidine biosynthesis</keyword>
<keyword evidence="4" id="KW-0028">Amino-acid biosynthesis</keyword>
<dbReference type="Gene3D" id="3.40.190.10">
    <property type="entry name" value="Periplasmic binding protein-like II"/>
    <property type="match status" value="2"/>
</dbReference>
<organism evidence="10">
    <name type="scientific">marine metagenome</name>
    <dbReference type="NCBI Taxonomy" id="408172"/>
    <lineage>
        <taxon>unclassified sequences</taxon>
        <taxon>metagenomes</taxon>
        <taxon>ecological metagenomes</taxon>
    </lineage>
</organism>
<dbReference type="SUPFAM" id="SSF54913">
    <property type="entry name" value="GlnB-like"/>
    <property type="match status" value="1"/>
</dbReference>
<sequence length="343" mass="37567">MTNQNSNNGHGQLRIALPSDGELYDSTIAFMRACGLTVSRPNSRRYTGTVPTIPGVEVLFQRTADVTQKVEEGSAELGVTGLDRVFEYRNDEARAAVLIEDLEYGRCEFVMAVPDSWMDVTSLSDLADLALEFRQEGKQLRIATKYPRLLRGYLYERGINYFTLIPASGAMEAAPAAGYADLIADLTASGATLRENQLKQLDEGTILTSQACLIANPVLLSVSREALALARSIVELIEGHLRAEPYYRLTANVRAASAEEVSSTVLARPDLAGLRGPTVARVYNIEEQDWFNVSLLIKKGQLLEAVDHLRNCGAIDVAASQLSYLFDGHSEAYENLFGRNAKG</sequence>
<dbReference type="InterPro" id="IPR013115">
    <property type="entry name" value="HisG_C"/>
</dbReference>
<protein>
    <recommendedName>
        <fullName evidence="3">ATP phosphoribosyltransferase</fullName>
        <ecNumber evidence="3">2.4.2.17</ecNumber>
    </recommendedName>
</protein>
<dbReference type="InterPro" id="IPR013820">
    <property type="entry name" value="ATP_PRibTrfase_cat"/>
</dbReference>
<evidence type="ECO:0000259" key="9">
    <source>
        <dbReference type="Pfam" id="PF08029"/>
    </source>
</evidence>
<dbReference type="InterPro" id="IPR020621">
    <property type="entry name" value="ATP-PRT_HisG_long"/>
</dbReference>
<evidence type="ECO:0000256" key="5">
    <source>
        <dbReference type="ARBA" id="ARBA00022676"/>
    </source>
</evidence>
<feature type="domain" description="Histidine biosynthesis HisG C-terminal" evidence="9">
    <location>
        <begin position="243"/>
        <end position="322"/>
    </location>
</feature>
<dbReference type="HAMAP" id="MF_00079">
    <property type="entry name" value="HisG_Long"/>
    <property type="match status" value="1"/>
</dbReference>
<evidence type="ECO:0000256" key="4">
    <source>
        <dbReference type="ARBA" id="ARBA00022605"/>
    </source>
</evidence>
<comment type="catalytic activity">
    <reaction evidence="1">
        <text>1-(5-phospho-beta-D-ribosyl)-ATP + diphosphate = 5-phospho-alpha-D-ribose 1-diphosphate + ATP</text>
        <dbReference type="Rhea" id="RHEA:18473"/>
        <dbReference type="ChEBI" id="CHEBI:30616"/>
        <dbReference type="ChEBI" id="CHEBI:33019"/>
        <dbReference type="ChEBI" id="CHEBI:58017"/>
        <dbReference type="ChEBI" id="CHEBI:73183"/>
        <dbReference type="EC" id="2.4.2.17"/>
    </reaction>
</comment>
<evidence type="ECO:0000256" key="1">
    <source>
        <dbReference type="ARBA" id="ARBA00000915"/>
    </source>
</evidence>
<dbReference type="Pfam" id="PF08029">
    <property type="entry name" value="HisG_C"/>
    <property type="match status" value="1"/>
</dbReference>
<dbReference type="SUPFAM" id="SSF53850">
    <property type="entry name" value="Periplasmic binding protein-like II"/>
    <property type="match status" value="1"/>
</dbReference>
<accession>A0A381RYQ2</accession>
<dbReference type="PROSITE" id="PS01316">
    <property type="entry name" value="ATP_P_PHORIBOSYLTR"/>
    <property type="match status" value="1"/>
</dbReference>
<dbReference type="GO" id="GO:0005737">
    <property type="term" value="C:cytoplasm"/>
    <property type="evidence" value="ECO:0007669"/>
    <property type="project" value="InterPro"/>
</dbReference>
<keyword evidence="5" id="KW-0328">Glycosyltransferase</keyword>
<name>A0A381RYQ2_9ZZZZ</name>
<dbReference type="PANTHER" id="PTHR21403:SF8">
    <property type="entry name" value="ATP PHOSPHORIBOSYLTRANSFERASE"/>
    <property type="match status" value="1"/>
</dbReference>
<dbReference type="InterPro" id="IPR001348">
    <property type="entry name" value="ATP_PRibTrfase_HisG"/>
</dbReference>
<gene>
    <name evidence="10" type="ORF">METZ01_LOCUS49093</name>
</gene>
<dbReference type="GO" id="GO:0000105">
    <property type="term" value="P:L-histidine biosynthetic process"/>
    <property type="evidence" value="ECO:0007669"/>
    <property type="project" value="UniProtKB-UniPathway"/>
</dbReference>
<dbReference type="NCBIfam" id="TIGR03455">
    <property type="entry name" value="HisG_C-term"/>
    <property type="match status" value="1"/>
</dbReference>
<dbReference type="UniPathway" id="UPA00031">
    <property type="reaction ID" value="UER00006"/>
</dbReference>
<evidence type="ECO:0000256" key="6">
    <source>
        <dbReference type="ARBA" id="ARBA00022679"/>
    </source>
</evidence>
<dbReference type="Pfam" id="PF01634">
    <property type="entry name" value="HisG"/>
    <property type="match status" value="1"/>
</dbReference>
<proteinExistence type="inferred from homology"/>
<reference evidence="10" key="1">
    <citation type="submission" date="2018-05" db="EMBL/GenBank/DDBJ databases">
        <authorList>
            <person name="Lanie J.A."/>
            <person name="Ng W.-L."/>
            <person name="Kazmierczak K.M."/>
            <person name="Andrzejewski T.M."/>
            <person name="Davidsen T.M."/>
            <person name="Wayne K.J."/>
            <person name="Tettelin H."/>
            <person name="Glass J.I."/>
            <person name="Rusch D."/>
            <person name="Podicherti R."/>
            <person name="Tsui H.-C.T."/>
            <person name="Winkler M.E."/>
        </authorList>
    </citation>
    <scope>NUCLEOTIDE SEQUENCE</scope>
</reference>
<evidence type="ECO:0000256" key="3">
    <source>
        <dbReference type="ARBA" id="ARBA00011946"/>
    </source>
</evidence>
<dbReference type="NCBIfam" id="TIGR00070">
    <property type="entry name" value="hisG"/>
    <property type="match status" value="1"/>
</dbReference>
<dbReference type="Gene3D" id="3.30.70.120">
    <property type="match status" value="1"/>
</dbReference>
<dbReference type="AlphaFoldDB" id="A0A381RYQ2"/>
<feature type="domain" description="ATP phosphoribosyltransferase catalytic" evidence="8">
    <location>
        <begin position="62"/>
        <end position="233"/>
    </location>
</feature>
<evidence type="ECO:0000256" key="7">
    <source>
        <dbReference type="ARBA" id="ARBA00023102"/>
    </source>
</evidence>
<dbReference type="InterPro" id="IPR015867">
    <property type="entry name" value="N-reg_PII/ATP_PRibTrfase_C"/>
</dbReference>
<dbReference type="InterPro" id="IPR018198">
    <property type="entry name" value="ATP_PRibTrfase_CS"/>
</dbReference>
<evidence type="ECO:0000256" key="2">
    <source>
        <dbReference type="ARBA" id="ARBA00004667"/>
    </source>
</evidence>
<dbReference type="CDD" id="cd13593">
    <property type="entry name" value="PBP2_HisGL3"/>
    <property type="match status" value="1"/>
</dbReference>